<organism evidence="3 4">
    <name type="scientific">Solanum stoloniferum</name>
    <dbReference type="NCBI Taxonomy" id="62892"/>
    <lineage>
        <taxon>Eukaryota</taxon>
        <taxon>Viridiplantae</taxon>
        <taxon>Streptophyta</taxon>
        <taxon>Embryophyta</taxon>
        <taxon>Tracheophyta</taxon>
        <taxon>Spermatophyta</taxon>
        <taxon>Magnoliopsida</taxon>
        <taxon>eudicotyledons</taxon>
        <taxon>Gunneridae</taxon>
        <taxon>Pentapetalae</taxon>
        <taxon>asterids</taxon>
        <taxon>lamiids</taxon>
        <taxon>Solanales</taxon>
        <taxon>Solanaceae</taxon>
        <taxon>Solanoideae</taxon>
        <taxon>Solaneae</taxon>
        <taxon>Solanum</taxon>
    </lineage>
</organism>
<gene>
    <name evidence="3" type="ORF">AABB24_012266</name>
</gene>
<dbReference type="PANTHER" id="PTHR31923:SF9">
    <property type="entry name" value="BSD DOMAIN-CONTAINING PROTEIN"/>
    <property type="match status" value="1"/>
</dbReference>
<dbReference type="Proteomes" id="UP001627284">
    <property type="component" value="Unassembled WGS sequence"/>
</dbReference>
<name>A0ABD2U273_9SOLN</name>
<feature type="compositionally biased region" description="Acidic residues" evidence="1">
    <location>
        <begin position="341"/>
        <end position="357"/>
    </location>
</feature>
<dbReference type="SMART" id="SM00751">
    <property type="entry name" value="BSD"/>
    <property type="match status" value="1"/>
</dbReference>
<evidence type="ECO:0000313" key="3">
    <source>
        <dbReference type="EMBL" id="KAL3362879.1"/>
    </source>
</evidence>
<feature type="compositionally biased region" description="Acidic residues" evidence="1">
    <location>
        <begin position="408"/>
        <end position="424"/>
    </location>
</feature>
<dbReference type="EMBL" id="JBJKTR010000007">
    <property type="protein sequence ID" value="KAL3362879.1"/>
    <property type="molecule type" value="Genomic_DNA"/>
</dbReference>
<dbReference type="AlphaFoldDB" id="A0ABD2U273"/>
<dbReference type="SUPFAM" id="SSF140383">
    <property type="entry name" value="BSD domain-like"/>
    <property type="match status" value="1"/>
</dbReference>
<dbReference type="PROSITE" id="PS50858">
    <property type="entry name" value="BSD"/>
    <property type="match status" value="1"/>
</dbReference>
<feature type="compositionally biased region" description="Basic and acidic residues" evidence="1">
    <location>
        <begin position="264"/>
        <end position="277"/>
    </location>
</feature>
<dbReference type="InterPro" id="IPR005607">
    <property type="entry name" value="BSD_dom"/>
</dbReference>
<evidence type="ECO:0000313" key="4">
    <source>
        <dbReference type="Proteomes" id="UP001627284"/>
    </source>
</evidence>
<dbReference type="PANTHER" id="PTHR31923">
    <property type="entry name" value="BSD DOMAIN-CONTAINING PROTEIN"/>
    <property type="match status" value="1"/>
</dbReference>
<accession>A0ABD2U273</accession>
<feature type="compositionally biased region" description="Basic and acidic residues" evidence="1">
    <location>
        <begin position="312"/>
        <end position="332"/>
    </location>
</feature>
<protein>
    <recommendedName>
        <fullName evidence="2">BSD domain-containing protein</fullName>
    </recommendedName>
</protein>
<reference evidence="3 4" key="1">
    <citation type="submission" date="2024-05" db="EMBL/GenBank/DDBJ databases">
        <title>De novo assembly of an allotetraploid wild potato.</title>
        <authorList>
            <person name="Hosaka A.J."/>
        </authorList>
    </citation>
    <scope>NUCLEOTIDE SEQUENCE [LARGE SCALE GENOMIC DNA]</scope>
    <source>
        <tissue evidence="3">Young leaves</tissue>
    </source>
</reference>
<sequence>KNCRLKKEKIKMSSWFSLPIPNPFKFDGDGDGGEKPSSPAAKGSDPNSSGIKEDFSAISQTFSQHLRGAAAFLAPTSPTQSEQESSTEKYSGIKSDLVEIGDSFKSGLSLFSSNKAVSEISKLASNFLQFGDESIDSENAEDEDGDDDYDDDDDEEEAVGITDDVVDFVSTISQRPQLWTDFPLSLPTDFSMSDSQKEHVASIVHFVPGLESLRQKVCHELSDRQFWMIYFVLLLPRLNGNDLELLSTPEIVEVRETLLQQLQSKKDPQPEESKDSEIVDASEMDVKVSGQQGSDSKLEEKNISVETANASQDKDSLHDEKRQEQLEDEKTKSTISYADKNEDDVSFSDLEDDDTDLSDSRLQGSKPTHRKKVSSSSESHEWIQLNENSKAQGSQQKAGQSIHRDKDSEGEDSSDWLTVDDVDSDSLATN</sequence>
<feature type="non-terminal residue" evidence="3">
    <location>
        <position position="1"/>
    </location>
</feature>
<evidence type="ECO:0000259" key="2">
    <source>
        <dbReference type="PROSITE" id="PS50858"/>
    </source>
</evidence>
<evidence type="ECO:0000256" key="1">
    <source>
        <dbReference type="SAM" id="MobiDB-lite"/>
    </source>
</evidence>
<comment type="caution">
    <text evidence="3">The sequence shown here is derived from an EMBL/GenBank/DDBJ whole genome shotgun (WGS) entry which is preliminary data.</text>
</comment>
<feature type="compositionally biased region" description="Polar residues" evidence="1">
    <location>
        <begin position="385"/>
        <end position="399"/>
    </location>
</feature>
<feature type="region of interest" description="Disordered" evidence="1">
    <location>
        <begin position="19"/>
        <end position="56"/>
    </location>
</feature>
<dbReference type="InterPro" id="IPR035925">
    <property type="entry name" value="BSD_dom_sf"/>
</dbReference>
<feature type="region of interest" description="Disordered" evidence="1">
    <location>
        <begin position="262"/>
        <end position="430"/>
    </location>
</feature>
<feature type="domain" description="BSD" evidence="2">
    <location>
        <begin position="194"/>
        <end position="238"/>
    </location>
</feature>
<proteinExistence type="predicted"/>
<feature type="region of interest" description="Disordered" evidence="1">
    <location>
        <begin position="133"/>
        <end position="155"/>
    </location>
</feature>
<feature type="compositionally biased region" description="Low complexity" evidence="1">
    <location>
        <begin position="75"/>
        <end position="84"/>
    </location>
</feature>
<keyword evidence="4" id="KW-1185">Reference proteome</keyword>
<feature type="region of interest" description="Disordered" evidence="1">
    <location>
        <begin position="71"/>
        <end position="92"/>
    </location>
</feature>